<reference evidence="2" key="1">
    <citation type="journal article" date="2023" name="Nat. Plants">
        <title>Single-cell RNA sequencing provides a high-resolution roadmap for understanding the multicellular compartmentation of specialized metabolism.</title>
        <authorList>
            <person name="Sun S."/>
            <person name="Shen X."/>
            <person name="Li Y."/>
            <person name="Li Y."/>
            <person name="Wang S."/>
            <person name="Li R."/>
            <person name="Zhang H."/>
            <person name="Shen G."/>
            <person name="Guo B."/>
            <person name="Wei J."/>
            <person name="Xu J."/>
            <person name="St-Pierre B."/>
            <person name="Chen S."/>
            <person name="Sun C."/>
        </authorList>
    </citation>
    <scope>NUCLEOTIDE SEQUENCE [LARGE SCALE GENOMIC DNA]</scope>
</reference>
<keyword evidence="2" id="KW-1185">Reference proteome</keyword>
<comment type="caution">
    <text evidence="1">The sequence shown here is derived from an EMBL/GenBank/DDBJ whole genome shotgun (WGS) entry which is preliminary data.</text>
</comment>
<sequence length="273" mass="31633">MIFREQNVGYAVSTQKIYNVVANIKKNRMQGRNTVEEVLCLSAQRVTRSSTETEPTTTNSNDENVVICTNNGYDVQYAIVGGCRDEQSTTYRWTKCYNRPEFLHYLFNTWLNPLAHKFVMVWTGQVMHFGIETTNRVESEHLVMNLWLSTYHGDLDIVFLNIDLLIEGQITDIKSSLEFSRLKEKFNAKSNPILKTVSNKISHLALKKIWIEIKRAPEIIDDPKNKCGHYLRTSHEKNMNMDSEMRDLADLLDQISIGSTSKLERCVVLRKEY</sequence>
<dbReference type="Proteomes" id="UP001060085">
    <property type="component" value="Linkage Group LG04"/>
</dbReference>
<gene>
    <name evidence="1" type="ORF">M9H77_17301</name>
</gene>
<name>A0ACC0B4K5_CATRO</name>
<accession>A0ACC0B4K5</accession>
<protein>
    <submittedName>
        <fullName evidence="1">Uncharacterized protein</fullName>
    </submittedName>
</protein>
<organism evidence="1 2">
    <name type="scientific">Catharanthus roseus</name>
    <name type="common">Madagascar periwinkle</name>
    <name type="synonym">Vinca rosea</name>
    <dbReference type="NCBI Taxonomy" id="4058"/>
    <lineage>
        <taxon>Eukaryota</taxon>
        <taxon>Viridiplantae</taxon>
        <taxon>Streptophyta</taxon>
        <taxon>Embryophyta</taxon>
        <taxon>Tracheophyta</taxon>
        <taxon>Spermatophyta</taxon>
        <taxon>Magnoliopsida</taxon>
        <taxon>eudicotyledons</taxon>
        <taxon>Gunneridae</taxon>
        <taxon>Pentapetalae</taxon>
        <taxon>asterids</taxon>
        <taxon>lamiids</taxon>
        <taxon>Gentianales</taxon>
        <taxon>Apocynaceae</taxon>
        <taxon>Rauvolfioideae</taxon>
        <taxon>Vinceae</taxon>
        <taxon>Catharanthinae</taxon>
        <taxon>Catharanthus</taxon>
    </lineage>
</organism>
<dbReference type="EMBL" id="CM044704">
    <property type="protein sequence ID" value="KAI5667448.1"/>
    <property type="molecule type" value="Genomic_DNA"/>
</dbReference>
<proteinExistence type="predicted"/>
<evidence type="ECO:0000313" key="1">
    <source>
        <dbReference type="EMBL" id="KAI5667448.1"/>
    </source>
</evidence>
<evidence type="ECO:0000313" key="2">
    <source>
        <dbReference type="Proteomes" id="UP001060085"/>
    </source>
</evidence>